<sequence length="406" mass="46319">SNYNWHQSGFSSSVRKILGRLFSQIMNQESGSMSRPPQLDSSNYSYWNCNKHPIKTDAEKLQEEANYCALYAIMMAVDQTRRKMIVHCNTAKDAWRVLQRQFEGSTTVKACRLQWVTLEFDEIKMRDEETIDVYYARFCDLVNQSMMLGEEISEKRQVQKIMRTVVPRFREKITVLESFQRVASLDVDEHLGELRTFEINNNYDKVKSKGLALKAAVVEEREEIDDDEGPLADDSELKEALALIARNYGKMSQRLYKNKFAGKKGEQFQQECSAGQEKYYATLKIRFTTIREGSMQGVSRLWTLPSGIPVKVHPRNLPNNRTKTHQVWVAKKSFNCFASALSLRTSLEGKWYLDSGCSRHMTGEPSYLMNIQSSSNGEVTFGDGVSNKVIGTGCLNLGGIPKLTDV</sequence>
<dbReference type="PANTHER" id="PTHR35317">
    <property type="entry name" value="OS04G0629600 PROTEIN"/>
    <property type="match status" value="1"/>
</dbReference>
<dbReference type="AlphaFoldDB" id="A0A9N7MG92"/>
<accession>A0A9N7MG92</accession>
<dbReference type="PANTHER" id="PTHR35317:SF23">
    <property type="entry name" value="OS04G0629600 PROTEIN"/>
    <property type="match status" value="1"/>
</dbReference>
<dbReference type="InterPro" id="IPR054722">
    <property type="entry name" value="PolX-like_BBD"/>
</dbReference>
<dbReference type="Pfam" id="PF22936">
    <property type="entry name" value="Pol_BBD"/>
    <property type="match status" value="1"/>
</dbReference>
<feature type="non-terminal residue" evidence="2">
    <location>
        <position position="1"/>
    </location>
</feature>
<feature type="domain" description="Retrovirus-related Pol polyprotein from transposon TNT 1-94-like beta-barrel" evidence="1">
    <location>
        <begin position="351"/>
        <end position="396"/>
    </location>
</feature>
<dbReference type="Pfam" id="PF14223">
    <property type="entry name" value="Retrotran_gag_2"/>
    <property type="match status" value="1"/>
</dbReference>
<name>A0A9N7MG92_STRHE</name>
<dbReference type="EMBL" id="CACSLK010004670">
    <property type="protein sequence ID" value="CAA0810072.1"/>
    <property type="molecule type" value="Genomic_DNA"/>
</dbReference>
<comment type="caution">
    <text evidence="2">The sequence shown here is derived from an EMBL/GenBank/DDBJ whole genome shotgun (WGS) entry which is preliminary data.</text>
</comment>
<gene>
    <name evidence="2" type="ORF">SHERM_00999</name>
</gene>
<dbReference type="Proteomes" id="UP001153555">
    <property type="component" value="Unassembled WGS sequence"/>
</dbReference>
<evidence type="ECO:0000313" key="2">
    <source>
        <dbReference type="EMBL" id="CAA0810072.1"/>
    </source>
</evidence>
<protein>
    <recommendedName>
        <fullName evidence="1">Retrovirus-related Pol polyprotein from transposon TNT 1-94-like beta-barrel domain-containing protein</fullName>
    </recommendedName>
</protein>
<evidence type="ECO:0000313" key="3">
    <source>
        <dbReference type="Proteomes" id="UP001153555"/>
    </source>
</evidence>
<reference evidence="2" key="1">
    <citation type="submission" date="2019-12" db="EMBL/GenBank/DDBJ databases">
        <authorList>
            <person name="Scholes J."/>
        </authorList>
    </citation>
    <scope>NUCLEOTIDE SEQUENCE</scope>
</reference>
<evidence type="ECO:0000259" key="1">
    <source>
        <dbReference type="Pfam" id="PF22936"/>
    </source>
</evidence>
<organism evidence="2 3">
    <name type="scientific">Striga hermonthica</name>
    <name type="common">Purple witchweed</name>
    <name type="synonym">Buchnera hermonthica</name>
    <dbReference type="NCBI Taxonomy" id="68872"/>
    <lineage>
        <taxon>Eukaryota</taxon>
        <taxon>Viridiplantae</taxon>
        <taxon>Streptophyta</taxon>
        <taxon>Embryophyta</taxon>
        <taxon>Tracheophyta</taxon>
        <taxon>Spermatophyta</taxon>
        <taxon>Magnoliopsida</taxon>
        <taxon>eudicotyledons</taxon>
        <taxon>Gunneridae</taxon>
        <taxon>Pentapetalae</taxon>
        <taxon>asterids</taxon>
        <taxon>lamiids</taxon>
        <taxon>Lamiales</taxon>
        <taxon>Orobanchaceae</taxon>
        <taxon>Buchnereae</taxon>
        <taxon>Striga</taxon>
    </lineage>
</organism>
<proteinExistence type="predicted"/>
<feature type="non-terminal residue" evidence="2">
    <location>
        <position position="406"/>
    </location>
</feature>
<keyword evidence="3" id="KW-1185">Reference proteome</keyword>
<dbReference type="OrthoDB" id="1166651at2759"/>